<sequence length="327" mass="38611">METITNIISHSLNLKKYFENTNACFIDIETTGLNRNNDMIYLIGVLYYDFKINNWILNQYFANSMAKELELLEKFIDMISTFDKIITFNGESFDLPFIEHRLKKYGIHYIFDKEKSFDLYQIIKKNRYYLNLPNLKLKTIEFSLGFIREDKYSGHDCIGFYYDYIASKNTLLKENILKHNYDDLAHMLDIIEILDVLDDKKSFYLDIKNTTIKFTIENIQISGDMININGNLDSLLENNIKYYSEDYSITTEDFNNFTISIEFKRGFITEEEQCIYIDISKIEGLKNIEDTTGYKLPAGILILMIEKKYCIDNIKNVLIETFKNILS</sequence>
<dbReference type="RefSeq" id="WP_256312936.1">
    <property type="nucleotide sequence ID" value="NZ_JANGAC010000023.1"/>
</dbReference>
<accession>A0ABT1SGG8</accession>
<evidence type="ECO:0000259" key="1">
    <source>
        <dbReference type="Pfam" id="PF13482"/>
    </source>
</evidence>
<comment type="caution">
    <text evidence="2">The sequence shown here is derived from an EMBL/GenBank/DDBJ whole genome shotgun (WGS) entry which is preliminary data.</text>
</comment>
<dbReference type="PANTHER" id="PTHR38462:SF1">
    <property type="entry name" value="YPRB RIBONUCLEASE H-LIKE DOMAIN-CONTAINING PROTEIN"/>
    <property type="match status" value="1"/>
</dbReference>
<dbReference type="InterPro" id="IPR036397">
    <property type="entry name" value="RNaseH_sf"/>
</dbReference>
<dbReference type="EMBL" id="JANGAC010000023">
    <property type="protein sequence ID" value="MCQ4925484.1"/>
    <property type="molecule type" value="Genomic_DNA"/>
</dbReference>
<keyword evidence="3" id="KW-1185">Reference proteome</keyword>
<dbReference type="InterPro" id="IPR012337">
    <property type="entry name" value="RNaseH-like_sf"/>
</dbReference>
<evidence type="ECO:0000313" key="3">
    <source>
        <dbReference type="Proteomes" id="UP001524478"/>
    </source>
</evidence>
<protein>
    <submittedName>
        <fullName evidence="2">Ribonuclease H-like domain-containing protein</fullName>
    </submittedName>
</protein>
<evidence type="ECO:0000313" key="2">
    <source>
        <dbReference type="EMBL" id="MCQ4925484.1"/>
    </source>
</evidence>
<reference evidence="2 3" key="1">
    <citation type="submission" date="2022-06" db="EMBL/GenBank/DDBJ databases">
        <title>Isolation of gut microbiota from human fecal samples.</title>
        <authorList>
            <person name="Pamer E.G."/>
            <person name="Barat B."/>
            <person name="Waligurski E."/>
            <person name="Medina S."/>
            <person name="Paddock L."/>
            <person name="Mostad J."/>
        </authorList>
    </citation>
    <scope>NUCLEOTIDE SEQUENCE [LARGE SCALE GENOMIC DNA]</scope>
    <source>
        <strain evidence="2 3">DFI.7.95</strain>
    </source>
</reference>
<proteinExistence type="predicted"/>
<gene>
    <name evidence="2" type="ORF">NE686_20480</name>
</gene>
<dbReference type="Proteomes" id="UP001524478">
    <property type="component" value="Unassembled WGS sequence"/>
</dbReference>
<dbReference type="Pfam" id="PF13482">
    <property type="entry name" value="RNase_H_2"/>
    <property type="match status" value="1"/>
</dbReference>
<dbReference type="SUPFAM" id="SSF53098">
    <property type="entry name" value="Ribonuclease H-like"/>
    <property type="match status" value="1"/>
</dbReference>
<organism evidence="2 3">
    <name type="scientific">Tissierella carlieri</name>
    <dbReference type="NCBI Taxonomy" id="689904"/>
    <lineage>
        <taxon>Bacteria</taxon>
        <taxon>Bacillati</taxon>
        <taxon>Bacillota</taxon>
        <taxon>Tissierellia</taxon>
        <taxon>Tissierellales</taxon>
        <taxon>Tissierellaceae</taxon>
        <taxon>Tissierella</taxon>
    </lineage>
</organism>
<dbReference type="Gene3D" id="3.30.420.10">
    <property type="entry name" value="Ribonuclease H-like superfamily/Ribonuclease H"/>
    <property type="match status" value="1"/>
</dbReference>
<name>A0ABT1SGG8_9FIRM</name>
<feature type="domain" description="YprB ribonuclease H-like" evidence="1">
    <location>
        <begin position="24"/>
        <end position="193"/>
    </location>
</feature>
<dbReference type="PANTHER" id="PTHR38462">
    <property type="entry name" value="EXONUCLEASE-LIKE PROTEIN"/>
    <property type="match status" value="1"/>
</dbReference>
<dbReference type="InterPro" id="IPR038720">
    <property type="entry name" value="YprB_RNase_H-like_dom"/>
</dbReference>